<name>A0A840G9W7_RHOTE</name>
<gene>
    <name evidence="2" type="ORF">GGD90_003527</name>
</gene>
<evidence type="ECO:0000256" key="1">
    <source>
        <dbReference type="SAM" id="Phobius"/>
    </source>
</evidence>
<keyword evidence="3" id="KW-1185">Reference proteome</keyword>
<organism evidence="2 3">
    <name type="scientific">Rhodocyclus tenuis</name>
    <name type="common">Rhodospirillum tenue</name>
    <dbReference type="NCBI Taxonomy" id="1066"/>
    <lineage>
        <taxon>Bacteria</taxon>
        <taxon>Pseudomonadati</taxon>
        <taxon>Pseudomonadota</taxon>
        <taxon>Betaproteobacteria</taxon>
        <taxon>Rhodocyclales</taxon>
        <taxon>Rhodocyclaceae</taxon>
        <taxon>Rhodocyclus</taxon>
    </lineage>
</organism>
<dbReference type="Proteomes" id="UP000587070">
    <property type="component" value="Unassembled WGS sequence"/>
</dbReference>
<feature type="transmembrane region" description="Helical" evidence="1">
    <location>
        <begin position="85"/>
        <end position="103"/>
    </location>
</feature>
<keyword evidence="1" id="KW-1133">Transmembrane helix</keyword>
<evidence type="ECO:0000313" key="3">
    <source>
        <dbReference type="Proteomes" id="UP000587070"/>
    </source>
</evidence>
<accession>A0A840G9W7</accession>
<evidence type="ECO:0000313" key="2">
    <source>
        <dbReference type="EMBL" id="MBB4249123.1"/>
    </source>
</evidence>
<feature type="transmembrane region" description="Helical" evidence="1">
    <location>
        <begin position="30"/>
        <end position="49"/>
    </location>
</feature>
<dbReference type="RefSeq" id="WP_153114715.1">
    <property type="nucleotide sequence ID" value="NZ_JACIGE010000019.1"/>
</dbReference>
<dbReference type="AlphaFoldDB" id="A0A840G9W7"/>
<keyword evidence="1" id="KW-0812">Transmembrane</keyword>
<proteinExistence type="predicted"/>
<reference evidence="2 3" key="1">
    <citation type="submission" date="2020-08" db="EMBL/GenBank/DDBJ databases">
        <title>Genome sequencing of Purple Non-Sulfur Bacteria from various extreme environments.</title>
        <authorList>
            <person name="Mayer M."/>
        </authorList>
    </citation>
    <scope>NUCLEOTIDE SEQUENCE [LARGE SCALE GENOMIC DNA]</scope>
    <source>
        <strain evidence="2 3">2761</strain>
    </source>
</reference>
<dbReference type="EMBL" id="JACIGE010000019">
    <property type="protein sequence ID" value="MBB4249123.1"/>
    <property type="molecule type" value="Genomic_DNA"/>
</dbReference>
<protein>
    <submittedName>
        <fullName evidence="2">Uncharacterized protein</fullName>
    </submittedName>
</protein>
<comment type="caution">
    <text evidence="2">The sequence shown here is derived from an EMBL/GenBank/DDBJ whole genome shotgun (WGS) entry which is preliminary data.</text>
</comment>
<keyword evidence="1" id="KW-0472">Membrane</keyword>
<sequence length="109" mass="11412">MDALAAVGPLITPLAPVIDFVAGLIPDGRIADLLLVLLVAEGLLLIVWRRLTRRGPALADLLINLGAGASLILALRVALSGADPLLLAGCLSLALLTHVADLVRRWRRG</sequence>
<feature type="transmembrane region" description="Helical" evidence="1">
    <location>
        <begin position="61"/>
        <end position="79"/>
    </location>
</feature>